<evidence type="ECO:0000256" key="1">
    <source>
        <dbReference type="ARBA" id="ARBA00005953"/>
    </source>
</evidence>
<reference evidence="6" key="1">
    <citation type="journal article" date="2019" name="Int. J. Syst. Evol. Microbiol.">
        <title>The Global Catalogue of Microorganisms (GCM) 10K type strain sequencing project: providing services to taxonomists for standard genome sequencing and annotation.</title>
        <authorList>
            <consortium name="The Broad Institute Genomics Platform"/>
            <consortium name="The Broad Institute Genome Sequencing Center for Infectious Disease"/>
            <person name="Wu L."/>
            <person name="Ma J."/>
        </authorList>
    </citation>
    <scope>NUCLEOTIDE SEQUENCE [LARGE SCALE GENOMIC DNA]</scope>
    <source>
        <strain evidence="6">JCM 14162</strain>
    </source>
</reference>
<dbReference type="EMBL" id="BAAAEM010000002">
    <property type="protein sequence ID" value="GAA0478638.1"/>
    <property type="molecule type" value="Genomic_DNA"/>
</dbReference>
<proteinExistence type="inferred from homology"/>
<feature type="domain" description="Thioesterase" evidence="4">
    <location>
        <begin position="38"/>
        <end position="119"/>
    </location>
</feature>
<keyword evidence="2" id="KW-0378">Hydrolase</keyword>
<evidence type="ECO:0000259" key="4">
    <source>
        <dbReference type="Pfam" id="PF03061"/>
    </source>
</evidence>
<dbReference type="CDD" id="cd00586">
    <property type="entry name" value="4HBT"/>
    <property type="match status" value="1"/>
</dbReference>
<feature type="region of interest" description="Disordered" evidence="3">
    <location>
        <begin position="1"/>
        <end position="20"/>
    </location>
</feature>
<evidence type="ECO:0000256" key="3">
    <source>
        <dbReference type="SAM" id="MobiDB-lite"/>
    </source>
</evidence>
<accession>A0ABP3KFG0</accession>
<dbReference type="Gene3D" id="3.10.129.10">
    <property type="entry name" value="Hotdog Thioesterase"/>
    <property type="match status" value="1"/>
</dbReference>
<evidence type="ECO:0000256" key="2">
    <source>
        <dbReference type="ARBA" id="ARBA00022801"/>
    </source>
</evidence>
<dbReference type="InterPro" id="IPR006683">
    <property type="entry name" value="Thioestr_dom"/>
</dbReference>
<sequence>MPSGSMPMPGKERTPPPLWDDYRGGSSITTRWNDNDPYGHVNNAVYYFWFDSAVNRYLIEQGALNIEKSDVIGLVVQTSCEYFAPIAFPDLVEARIRVEKLGRTSVTYGVGLFRGDEKTASAAGSFTHVYVNRENRRPTPLSAPLRSALELITL</sequence>
<comment type="similarity">
    <text evidence="1">Belongs to the 4-hydroxybenzoyl-CoA thioesterase family.</text>
</comment>
<dbReference type="Pfam" id="PF03061">
    <property type="entry name" value="4HBT"/>
    <property type="match status" value="1"/>
</dbReference>
<organism evidence="5 6">
    <name type="scientific">Parasphingorhabdus litoris</name>
    <dbReference type="NCBI Taxonomy" id="394733"/>
    <lineage>
        <taxon>Bacteria</taxon>
        <taxon>Pseudomonadati</taxon>
        <taxon>Pseudomonadota</taxon>
        <taxon>Alphaproteobacteria</taxon>
        <taxon>Sphingomonadales</taxon>
        <taxon>Sphingomonadaceae</taxon>
        <taxon>Parasphingorhabdus</taxon>
    </lineage>
</organism>
<dbReference type="Proteomes" id="UP001500713">
    <property type="component" value="Unassembled WGS sequence"/>
</dbReference>
<evidence type="ECO:0000313" key="5">
    <source>
        <dbReference type="EMBL" id="GAA0478638.1"/>
    </source>
</evidence>
<dbReference type="InterPro" id="IPR029069">
    <property type="entry name" value="HotDog_dom_sf"/>
</dbReference>
<keyword evidence="6" id="KW-1185">Reference proteome</keyword>
<evidence type="ECO:0000313" key="6">
    <source>
        <dbReference type="Proteomes" id="UP001500713"/>
    </source>
</evidence>
<protein>
    <submittedName>
        <fullName evidence="5">Thioesterase family protein</fullName>
    </submittedName>
</protein>
<dbReference type="PANTHER" id="PTHR31793">
    <property type="entry name" value="4-HYDROXYBENZOYL-COA THIOESTERASE FAMILY MEMBER"/>
    <property type="match status" value="1"/>
</dbReference>
<dbReference type="InterPro" id="IPR050563">
    <property type="entry name" value="4-hydroxybenzoyl-CoA_TE"/>
</dbReference>
<name>A0ABP3KFG0_9SPHN</name>
<dbReference type="SUPFAM" id="SSF54637">
    <property type="entry name" value="Thioesterase/thiol ester dehydrase-isomerase"/>
    <property type="match status" value="1"/>
</dbReference>
<dbReference type="PANTHER" id="PTHR31793:SF27">
    <property type="entry name" value="NOVEL THIOESTERASE SUPERFAMILY DOMAIN AND SAPOSIN A-TYPE DOMAIN CONTAINING PROTEIN (0610012H03RIK)"/>
    <property type="match status" value="1"/>
</dbReference>
<comment type="caution">
    <text evidence="5">The sequence shown here is derived from an EMBL/GenBank/DDBJ whole genome shotgun (WGS) entry which is preliminary data.</text>
</comment>
<gene>
    <name evidence="5" type="ORF">GCM10009096_20720</name>
</gene>